<evidence type="ECO:0000313" key="3">
    <source>
        <dbReference type="Proteomes" id="UP001237642"/>
    </source>
</evidence>
<dbReference type="Proteomes" id="UP001237642">
    <property type="component" value="Unassembled WGS sequence"/>
</dbReference>
<evidence type="ECO:0000256" key="1">
    <source>
        <dbReference type="SAM" id="MobiDB-lite"/>
    </source>
</evidence>
<keyword evidence="3" id="KW-1185">Reference proteome</keyword>
<accession>A0AAD8JHC9</accession>
<organism evidence="2 3">
    <name type="scientific">Heracleum sosnowskyi</name>
    <dbReference type="NCBI Taxonomy" id="360622"/>
    <lineage>
        <taxon>Eukaryota</taxon>
        <taxon>Viridiplantae</taxon>
        <taxon>Streptophyta</taxon>
        <taxon>Embryophyta</taxon>
        <taxon>Tracheophyta</taxon>
        <taxon>Spermatophyta</taxon>
        <taxon>Magnoliopsida</taxon>
        <taxon>eudicotyledons</taxon>
        <taxon>Gunneridae</taxon>
        <taxon>Pentapetalae</taxon>
        <taxon>asterids</taxon>
        <taxon>campanulids</taxon>
        <taxon>Apiales</taxon>
        <taxon>Apiaceae</taxon>
        <taxon>Apioideae</taxon>
        <taxon>apioid superclade</taxon>
        <taxon>Tordylieae</taxon>
        <taxon>Tordyliinae</taxon>
        <taxon>Heracleum</taxon>
    </lineage>
</organism>
<evidence type="ECO:0000313" key="2">
    <source>
        <dbReference type="EMBL" id="KAK1404585.1"/>
    </source>
</evidence>
<dbReference type="AlphaFoldDB" id="A0AAD8JHC9"/>
<reference evidence="2" key="2">
    <citation type="submission" date="2023-05" db="EMBL/GenBank/DDBJ databases">
        <authorList>
            <person name="Schelkunov M.I."/>
        </authorList>
    </citation>
    <scope>NUCLEOTIDE SEQUENCE</scope>
    <source>
        <strain evidence="2">Hsosn_3</strain>
        <tissue evidence="2">Leaf</tissue>
    </source>
</reference>
<gene>
    <name evidence="2" type="ORF">POM88_004190</name>
</gene>
<protein>
    <submittedName>
        <fullName evidence="2">Uncharacterized protein</fullName>
    </submittedName>
</protein>
<dbReference type="EMBL" id="JAUIZM010000001">
    <property type="protein sequence ID" value="KAK1404585.1"/>
    <property type="molecule type" value="Genomic_DNA"/>
</dbReference>
<feature type="compositionally biased region" description="Basic and acidic residues" evidence="1">
    <location>
        <begin position="211"/>
        <end position="234"/>
    </location>
</feature>
<feature type="region of interest" description="Disordered" evidence="1">
    <location>
        <begin position="211"/>
        <end position="242"/>
    </location>
</feature>
<comment type="caution">
    <text evidence="2">The sequence shown here is derived from an EMBL/GenBank/DDBJ whole genome shotgun (WGS) entry which is preliminary data.</text>
</comment>
<proteinExistence type="predicted"/>
<reference evidence="2" key="1">
    <citation type="submission" date="2023-02" db="EMBL/GenBank/DDBJ databases">
        <title>Genome of toxic invasive species Heracleum sosnowskyi carries increased number of genes despite the absence of recent whole-genome duplications.</title>
        <authorList>
            <person name="Schelkunov M."/>
            <person name="Shtratnikova V."/>
            <person name="Makarenko M."/>
            <person name="Klepikova A."/>
            <person name="Omelchenko D."/>
            <person name="Novikova G."/>
            <person name="Obukhova E."/>
            <person name="Bogdanov V."/>
            <person name="Penin A."/>
            <person name="Logacheva M."/>
        </authorList>
    </citation>
    <scope>NUCLEOTIDE SEQUENCE</scope>
    <source>
        <strain evidence="2">Hsosn_3</strain>
        <tissue evidence="2">Leaf</tissue>
    </source>
</reference>
<sequence>MSFVPLAPVGDYMWTSSWTARETLSKFEFQTSFLVQLLLTPMGGSSGELMGESLLWFYLGFSGLYRMVGMLGDPVLFERKTTKADNVPSSYVTLCAVMSYLSSRTNAIVAGMDVNVEVCDTNECVTANDIPTVEYDDLLLSASLLQVSRYLSVQEVKKMAAMQLEGFFPSGGFTECYMTKEYDFSKLEKGSACQLETGKVWTEECGTRLESAKHKNEHEQSMPDRVRSGQRGESKSVFGIAL</sequence>
<name>A0AAD8JHC9_9APIA</name>